<keyword evidence="2" id="KW-0813">Transport</keyword>
<dbReference type="EMBL" id="CP001686">
    <property type="protein sequence ID" value="ACV05746.1"/>
    <property type="molecule type" value="Genomic_DNA"/>
</dbReference>
<evidence type="ECO:0000256" key="5">
    <source>
        <dbReference type="SAM" id="MobiDB-lite"/>
    </source>
</evidence>
<evidence type="ECO:0000256" key="1">
    <source>
        <dbReference type="ARBA" id="ARBA00005417"/>
    </source>
</evidence>
<keyword evidence="8" id="KW-1185">Reference proteome</keyword>
<evidence type="ECO:0000256" key="2">
    <source>
        <dbReference type="ARBA" id="ARBA00022448"/>
    </source>
</evidence>
<dbReference type="GO" id="GO:0016887">
    <property type="term" value="F:ATP hydrolysis activity"/>
    <property type="evidence" value="ECO:0007669"/>
    <property type="project" value="InterPro"/>
</dbReference>
<dbReference type="HOGENOM" id="CLU_000604_1_2_11"/>
<dbReference type="PROSITE" id="PS50893">
    <property type="entry name" value="ABC_TRANSPORTER_2"/>
    <property type="match status" value="1"/>
</dbReference>
<dbReference type="InterPro" id="IPR003439">
    <property type="entry name" value="ABC_transporter-like_ATP-bd"/>
</dbReference>
<comment type="similarity">
    <text evidence="1">Belongs to the ABC transporter superfamily.</text>
</comment>
<accession>C7NLT0</accession>
<dbReference type="AlphaFoldDB" id="C7NLT0"/>
<organism evidence="7 8">
    <name type="scientific">Kytococcus sedentarius (strain ATCC 14392 / DSM 20547 / JCM 11482 / CCUG 33030 / NBRC 15357 / NCTC 11040 / CCM 314 / 541)</name>
    <name type="common">Micrococcus sedentarius</name>
    <dbReference type="NCBI Taxonomy" id="478801"/>
    <lineage>
        <taxon>Bacteria</taxon>
        <taxon>Bacillati</taxon>
        <taxon>Actinomycetota</taxon>
        <taxon>Actinomycetes</taxon>
        <taxon>Micrococcales</taxon>
        <taxon>Kytococcaceae</taxon>
        <taxon>Kytococcus</taxon>
    </lineage>
</organism>
<dbReference type="eggNOG" id="COG1131">
    <property type="taxonomic scope" value="Bacteria"/>
</dbReference>
<gene>
    <name evidence="7" type="ordered locus">Ksed_06860</name>
</gene>
<dbReference type="SMART" id="SM00382">
    <property type="entry name" value="AAA"/>
    <property type="match status" value="1"/>
</dbReference>
<evidence type="ECO:0000313" key="7">
    <source>
        <dbReference type="EMBL" id="ACV05746.1"/>
    </source>
</evidence>
<dbReference type="PANTHER" id="PTHR43335">
    <property type="entry name" value="ABC TRANSPORTER, ATP-BINDING PROTEIN"/>
    <property type="match status" value="1"/>
</dbReference>
<dbReference type="Pfam" id="PF00005">
    <property type="entry name" value="ABC_tran"/>
    <property type="match status" value="1"/>
</dbReference>
<protein>
    <submittedName>
        <fullName evidence="7">ABC-type multidrug transport system, ATPase component</fullName>
    </submittedName>
</protein>
<evidence type="ECO:0000259" key="6">
    <source>
        <dbReference type="PROSITE" id="PS50893"/>
    </source>
</evidence>
<dbReference type="STRING" id="478801.Ksed_06860"/>
<dbReference type="GO" id="GO:0005524">
    <property type="term" value="F:ATP binding"/>
    <property type="evidence" value="ECO:0007669"/>
    <property type="project" value="UniProtKB-KW"/>
</dbReference>
<dbReference type="SUPFAM" id="SSF52540">
    <property type="entry name" value="P-loop containing nucleoside triphosphate hydrolases"/>
    <property type="match status" value="1"/>
</dbReference>
<feature type="domain" description="ABC transporter" evidence="6">
    <location>
        <begin position="4"/>
        <end position="234"/>
    </location>
</feature>
<dbReference type="RefSeq" id="WP_012802161.1">
    <property type="nucleotide sequence ID" value="NC_013169.1"/>
</dbReference>
<keyword evidence="3" id="KW-0547">Nucleotide-binding</keyword>
<evidence type="ECO:0000256" key="3">
    <source>
        <dbReference type="ARBA" id="ARBA00022741"/>
    </source>
</evidence>
<sequence>MDVWSTQGLTKRFGTFTAVSDLTLSVGEGVTGVVGHNGAGKSTLIRMLLGLEPPTSGTATIFGIDATQNPLEARARVGFMPEYDCMPPDVSAAQSIMHFGRISGLPRDIARERASDVLRHVGLDEARHRPVGTYSTGMKQRAKLAQALVHDPDLIMLDEPTNGLDPSGRDEMLGLIQRIGHEFGISVLVTSHLLGELERICDHVVVLDGGRLVTSSSISDLTADTGALEVEVIGTDERSPAPQLIAALHCRGIEAGRSGGMVIIPQASDEARAAVVELCADNGWGLSRMTGSRHQLSELFLGEGDSPEVSQGSGATRDGQEAA</sequence>
<dbReference type="Proteomes" id="UP000006666">
    <property type="component" value="Chromosome"/>
</dbReference>
<dbReference type="KEGG" id="kse:Ksed_06860"/>
<dbReference type="InterPro" id="IPR027417">
    <property type="entry name" value="P-loop_NTPase"/>
</dbReference>
<keyword evidence="4" id="KW-0067">ATP-binding</keyword>
<evidence type="ECO:0000256" key="4">
    <source>
        <dbReference type="ARBA" id="ARBA00022840"/>
    </source>
</evidence>
<evidence type="ECO:0000313" key="8">
    <source>
        <dbReference type="Proteomes" id="UP000006666"/>
    </source>
</evidence>
<proteinExistence type="inferred from homology"/>
<reference evidence="7 8" key="1">
    <citation type="journal article" date="2009" name="Stand. Genomic Sci.">
        <title>Complete genome sequence of Kytococcus sedentarius type strain (541).</title>
        <authorList>
            <person name="Sims D."/>
            <person name="Brettin T."/>
            <person name="Detter J.C."/>
            <person name="Han C."/>
            <person name="Lapidus A."/>
            <person name="Copeland A."/>
            <person name="Glavina Del Rio T."/>
            <person name="Nolan M."/>
            <person name="Chen F."/>
            <person name="Lucas S."/>
            <person name="Tice H."/>
            <person name="Cheng J.F."/>
            <person name="Bruce D."/>
            <person name="Goodwin L."/>
            <person name="Pitluck S."/>
            <person name="Ovchinnikova G."/>
            <person name="Pati A."/>
            <person name="Ivanova N."/>
            <person name="Mavrommatis K."/>
            <person name="Chen A."/>
            <person name="Palaniappan K."/>
            <person name="D'haeseleer P."/>
            <person name="Chain P."/>
            <person name="Bristow J."/>
            <person name="Eisen J.A."/>
            <person name="Markowitz V."/>
            <person name="Hugenholtz P."/>
            <person name="Schneider S."/>
            <person name="Goker M."/>
            <person name="Pukall R."/>
            <person name="Kyrpides N.C."/>
            <person name="Klenk H.P."/>
        </authorList>
    </citation>
    <scope>NUCLEOTIDE SEQUENCE [LARGE SCALE GENOMIC DNA]</scope>
    <source>
        <strain evidence="8">ATCC 14392 / DSM 20547 / JCM 11482 / CCUG 33030 / NBRC 15357 / NCTC 11040 / CCM 314 / 541</strain>
    </source>
</reference>
<feature type="region of interest" description="Disordered" evidence="5">
    <location>
        <begin position="301"/>
        <end position="323"/>
    </location>
</feature>
<name>C7NLT0_KYTSD</name>
<dbReference type="InterPro" id="IPR003593">
    <property type="entry name" value="AAA+_ATPase"/>
</dbReference>
<dbReference type="PANTHER" id="PTHR43335:SF2">
    <property type="entry name" value="ABC TRANSPORTER, ATP-BINDING PROTEIN"/>
    <property type="match status" value="1"/>
</dbReference>
<dbReference type="Gene3D" id="3.40.50.300">
    <property type="entry name" value="P-loop containing nucleotide triphosphate hydrolases"/>
    <property type="match status" value="1"/>
</dbReference>